<evidence type="ECO:0000256" key="3">
    <source>
        <dbReference type="ARBA" id="ARBA00012663"/>
    </source>
</evidence>
<dbReference type="GO" id="GO:0016020">
    <property type="term" value="C:membrane"/>
    <property type="evidence" value="ECO:0007669"/>
    <property type="project" value="TreeGrafter"/>
</dbReference>
<reference evidence="10 11" key="1">
    <citation type="journal article" date="2017" name="BMC Genomics">
        <title>Comparative genomic and phylogenomic analyses of the Bifidobacteriaceae family.</title>
        <authorList>
            <person name="Lugli G.A."/>
            <person name="Milani C."/>
            <person name="Turroni F."/>
            <person name="Duranti S."/>
            <person name="Mancabelli L."/>
            <person name="Mangifesta M."/>
            <person name="Ferrario C."/>
            <person name="Modesto M."/>
            <person name="Mattarelli P."/>
            <person name="Jiri K."/>
            <person name="van Sinderen D."/>
            <person name="Ventura M."/>
        </authorList>
    </citation>
    <scope>NUCLEOTIDE SEQUENCE [LARGE SCALE GENOMIC DNA]</scope>
    <source>
        <strain evidence="10 11">DSM 28807</strain>
    </source>
</reference>
<sequence length="685" mass="76364">MTATSAMPQRGLALVPTPRLVRDSGRRLTMPYIGRIVETTEAGRLDPTCVLAAQLADDIEQATGMRWDTAKGDPWQGFIRLDVVRESTGGGDDAQVMGERAYRLDIAEDGVTVLGGGLPGLRDGVQTLRQIIRQSAPALPAVHIEDEPAFAVRGYYLDATRGRVPTLDWLKQWADLLCLAKYNQLQLYVEHSFAFDHMSETWRGVCPLAPAQIIEFDAYCAERGIELVPSVSTFGHHYMALRTRELRDLGEFPEQADRAYSFIERMEHHTLNITDERAFDFSCSLVDSYVELFRSRKFNICADETFDLGKGRGRGEAERRGVAAMYADYVTRLCRHLSERGYEPQFWGDIAVEMPQILDSLPDDVTLLNWIYEPEAEDEKVRLVARSGARQIVCPAVWGWNSLLARPHDAWRNISRMARYGWRHGADGMLVTDWGDFGHINDPRMSIPSMMVGAQYAWDPETLGDADDSEVASRMEAELNRRIALAVYGDAGGRLVEAWSDAARQVAFGWHELVGIVELDDGRGGLNEDVQAVMASRCEGEYRERVAAASTVRQACEASMAALEDRLDAAEAMNAALVEDRQTIAEAIAASSGDRAALAQPLLLACEGQLLLNDIGAHLARVWRDGEADDAESVRCGNLLAARWETWFEAYCRVWRSISEESELHRVADVVWRTADLLRGASVTD</sequence>
<keyword evidence="5" id="KW-0326">Glycosidase</keyword>
<dbReference type="PANTHER" id="PTHR22600:SF57">
    <property type="entry name" value="BETA-N-ACETYLHEXOSAMINIDASE"/>
    <property type="match status" value="1"/>
</dbReference>
<comment type="catalytic activity">
    <reaction evidence="1">
        <text>Hydrolysis of terminal non-reducing N-acetyl-D-hexosamine residues in N-acetyl-beta-D-hexosaminides.</text>
        <dbReference type="EC" id="3.2.1.52"/>
    </reaction>
</comment>
<evidence type="ECO:0000256" key="6">
    <source>
        <dbReference type="PIRSR" id="PIRSR625705-1"/>
    </source>
</evidence>
<organism evidence="10 11">
    <name type="scientific">Bifidobacterium lemurum</name>
    <dbReference type="NCBI Taxonomy" id="1603886"/>
    <lineage>
        <taxon>Bacteria</taxon>
        <taxon>Bacillati</taxon>
        <taxon>Actinomycetota</taxon>
        <taxon>Actinomycetes</taxon>
        <taxon>Bifidobacteriales</taxon>
        <taxon>Bifidobacteriaceae</taxon>
        <taxon>Bifidobacterium</taxon>
    </lineage>
</organism>
<dbReference type="SUPFAM" id="SSF55545">
    <property type="entry name" value="beta-N-acetylhexosaminidase-like domain"/>
    <property type="match status" value="1"/>
</dbReference>
<gene>
    <name evidence="10" type="ORF">BLEM_0192</name>
</gene>
<dbReference type="STRING" id="1603886.GCA_001895165_01034"/>
<dbReference type="GO" id="GO:0030203">
    <property type="term" value="P:glycosaminoglycan metabolic process"/>
    <property type="evidence" value="ECO:0007669"/>
    <property type="project" value="TreeGrafter"/>
</dbReference>
<dbReference type="InterPro" id="IPR025705">
    <property type="entry name" value="Beta_hexosaminidase_sua/sub"/>
</dbReference>
<dbReference type="Proteomes" id="UP000216352">
    <property type="component" value="Unassembled WGS sequence"/>
</dbReference>
<evidence type="ECO:0000313" key="11">
    <source>
        <dbReference type="Proteomes" id="UP000216352"/>
    </source>
</evidence>
<dbReference type="Gene3D" id="3.20.20.80">
    <property type="entry name" value="Glycosidases"/>
    <property type="match status" value="1"/>
</dbReference>
<proteinExistence type="inferred from homology"/>
<feature type="coiled-coil region" evidence="7">
    <location>
        <begin position="553"/>
        <end position="580"/>
    </location>
</feature>
<dbReference type="PRINTS" id="PR00738">
    <property type="entry name" value="GLHYDRLASE20"/>
</dbReference>
<evidence type="ECO:0000259" key="8">
    <source>
        <dbReference type="Pfam" id="PF00728"/>
    </source>
</evidence>
<dbReference type="InterPro" id="IPR017853">
    <property type="entry name" value="GH"/>
</dbReference>
<evidence type="ECO:0000256" key="2">
    <source>
        <dbReference type="ARBA" id="ARBA00006285"/>
    </source>
</evidence>
<dbReference type="InterPro" id="IPR015882">
    <property type="entry name" value="HEX_bac_N"/>
</dbReference>
<evidence type="ECO:0000256" key="7">
    <source>
        <dbReference type="SAM" id="Coils"/>
    </source>
</evidence>
<dbReference type="SUPFAM" id="SSF51445">
    <property type="entry name" value="(Trans)glycosidases"/>
    <property type="match status" value="1"/>
</dbReference>
<dbReference type="EMBL" id="MWWX01000001">
    <property type="protein sequence ID" value="OZG63489.1"/>
    <property type="molecule type" value="Genomic_DNA"/>
</dbReference>
<comment type="caution">
    <text evidence="10">The sequence shown here is derived from an EMBL/GenBank/DDBJ whole genome shotgun (WGS) entry which is preliminary data.</text>
</comment>
<evidence type="ECO:0000256" key="5">
    <source>
        <dbReference type="ARBA" id="ARBA00023295"/>
    </source>
</evidence>
<feature type="domain" description="Glycoside hydrolase family 20 catalytic" evidence="8">
    <location>
        <begin position="150"/>
        <end position="396"/>
    </location>
</feature>
<dbReference type="InterPro" id="IPR015883">
    <property type="entry name" value="Glyco_hydro_20_cat"/>
</dbReference>
<dbReference type="Gene3D" id="3.30.379.10">
    <property type="entry name" value="Chitobiase/beta-hexosaminidase domain 2-like"/>
    <property type="match status" value="1"/>
</dbReference>
<evidence type="ECO:0000256" key="1">
    <source>
        <dbReference type="ARBA" id="ARBA00001231"/>
    </source>
</evidence>
<keyword evidence="11" id="KW-1185">Reference proteome</keyword>
<dbReference type="EC" id="3.2.1.52" evidence="3"/>
<comment type="similarity">
    <text evidence="2">Belongs to the glycosyl hydrolase 20 family.</text>
</comment>
<dbReference type="GO" id="GO:0005975">
    <property type="term" value="P:carbohydrate metabolic process"/>
    <property type="evidence" value="ECO:0007669"/>
    <property type="project" value="InterPro"/>
</dbReference>
<dbReference type="Pfam" id="PF02838">
    <property type="entry name" value="Glyco_hydro_20b"/>
    <property type="match status" value="1"/>
</dbReference>
<evidence type="ECO:0000259" key="9">
    <source>
        <dbReference type="Pfam" id="PF02838"/>
    </source>
</evidence>
<dbReference type="PANTHER" id="PTHR22600">
    <property type="entry name" value="BETA-HEXOSAMINIDASE"/>
    <property type="match status" value="1"/>
</dbReference>
<dbReference type="RefSeq" id="WP_072725195.1">
    <property type="nucleotide sequence ID" value="NZ_BDIS01000013.1"/>
</dbReference>
<name>A0A261FWD0_9BIFI</name>
<dbReference type="GO" id="GO:0004563">
    <property type="term" value="F:beta-N-acetylhexosaminidase activity"/>
    <property type="evidence" value="ECO:0007669"/>
    <property type="project" value="UniProtKB-EC"/>
</dbReference>
<dbReference type="AlphaFoldDB" id="A0A261FWD0"/>
<dbReference type="Pfam" id="PF00728">
    <property type="entry name" value="Glyco_hydro_20"/>
    <property type="match status" value="1"/>
</dbReference>
<keyword evidence="7" id="KW-0175">Coiled coil</keyword>
<feature type="active site" description="Proton donor" evidence="6">
    <location>
        <position position="304"/>
    </location>
</feature>
<evidence type="ECO:0000256" key="4">
    <source>
        <dbReference type="ARBA" id="ARBA00022801"/>
    </source>
</evidence>
<evidence type="ECO:0000313" key="10">
    <source>
        <dbReference type="EMBL" id="OZG63489.1"/>
    </source>
</evidence>
<protein>
    <recommendedName>
        <fullName evidence="3">beta-N-acetylhexosaminidase</fullName>
        <ecNumber evidence="3">3.2.1.52</ecNumber>
    </recommendedName>
</protein>
<accession>A0A261FWD0</accession>
<dbReference type="OrthoDB" id="9763537at2"/>
<dbReference type="InterPro" id="IPR029018">
    <property type="entry name" value="Hex-like_dom2"/>
</dbReference>
<feature type="domain" description="Beta-hexosaminidase bacterial type N-terminal" evidence="9">
    <location>
        <begin position="14"/>
        <end position="146"/>
    </location>
</feature>
<keyword evidence="4 10" id="KW-0378">Hydrolase</keyword>